<keyword evidence="1" id="KW-0175">Coiled coil</keyword>
<evidence type="ECO:0000313" key="3">
    <source>
        <dbReference type="EMBL" id="CAG5133125.1"/>
    </source>
</evidence>
<proteinExistence type="predicted"/>
<dbReference type="EMBL" id="CAJHNH020005946">
    <property type="protein sequence ID" value="CAG5133125.1"/>
    <property type="molecule type" value="Genomic_DNA"/>
</dbReference>
<feature type="non-terminal residue" evidence="3">
    <location>
        <position position="1"/>
    </location>
</feature>
<evidence type="ECO:0000313" key="4">
    <source>
        <dbReference type="Proteomes" id="UP000678393"/>
    </source>
</evidence>
<dbReference type="InterPro" id="IPR029241">
    <property type="entry name" value="TSGA13"/>
</dbReference>
<gene>
    <name evidence="3" type="ORF">CUNI_LOCUS18683</name>
</gene>
<feature type="region of interest" description="Disordered" evidence="2">
    <location>
        <begin position="86"/>
        <end position="133"/>
    </location>
</feature>
<feature type="compositionally biased region" description="Basic and acidic residues" evidence="2">
    <location>
        <begin position="103"/>
        <end position="121"/>
    </location>
</feature>
<feature type="coiled-coil region" evidence="1">
    <location>
        <begin position="14"/>
        <end position="65"/>
    </location>
</feature>
<accession>A0A8S3ZZU4</accession>
<dbReference type="PANTHER" id="PTHR37352">
    <property type="entry name" value="TESTIS-SPECIFIC GENE 13 PROTEIN"/>
    <property type="match status" value="1"/>
</dbReference>
<evidence type="ECO:0000256" key="2">
    <source>
        <dbReference type="SAM" id="MobiDB-lite"/>
    </source>
</evidence>
<organism evidence="3 4">
    <name type="scientific">Candidula unifasciata</name>
    <dbReference type="NCBI Taxonomy" id="100452"/>
    <lineage>
        <taxon>Eukaryota</taxon>
        <taxon>Metazoa</taxon>
        <taxon>Spiralia</taxon>
        <taxon>Lophotrochozoa</taxon>
        <taxon>Mollusca</taxon>
        <taxon>Gastropoda</taxon>
        <taxon>Heterobranchia</taxon>
        <taxon>Euthyneura</taxon>
        <taxon>Panpulmonata</taxon>
        <taxon>Eupulmonata</taxon>
        <taxon>Stylommatophora</taxon>
        <taxon>Helicina</taxon>
        <taxon>Helicoidea</taxon>
        <taxon>Geomitridae</taxon>
        <taxon>Candidula</taxon>
    </lineage>
</organism>
<comment type="caution">
    <text evidence="3">The sequence shown here is derived from an EMBL/GenBank/DDBJ whole genome shotgun (WGS) entry which is preliminary data.</text>
</comment>
<evidence type="ECO:0000256" key="1">
    <source>
        <dbReference type="SAM" id="Coils"/>
    </source>
</evidence>
<dbReference type="PANTHER" id="PTHR37352:SF1">
    <property type="entry name" value="TESTIS-SPECIFIC GENE 13 PROTEIN"/>
    <property type="match status" value="1"/>
</dbReference>
<reference evidence="3" key="1">
    <citation type="submission" date="2021-04" db="EMBL/GenBank/DDBJ databases">
        <authorList>
            <consortium name="Molecular Ecology Group"/>
        </authorList>
    </citation>
    <scope>NUCLEOTIDE SEQUENCE</scope>
</reference>
<dbReference type="Proteomes" id="UP000678393">
    <property type="component" value="Unassembled WGS sequence"/>
</dbReference>
<keyword evidence="4" id="KW-1185">Reference proteome</keyword>
<sequence>RLEVIADIWEQVRAEVLQERLEQLSRKVLLQRELISAQDQRAQIIRRQEQDLKLKKRNEQKKKRQDILADLQAKCKQALAHDQETKIKSLASNTSAQSRKKNRDNEHTCERSTSIPRRDHSSSSSSHADIPVCSSTQEIENEADDICKDEHASRKTVEGISATIQNTELFKLYGHNAGKYSDARKLFHKKIPHASLKKLAGHLSASEIWTTLWSDSVSKLLQADERFPKDLKETFSSHVRQGITKFRKPVSRSFTLTEDVPDLDFLMDKSKLHRVRVRHHKTQLMYRSSLVNQDRTRILLFNNPLPSLSDDEEGVSRFLPPCDDTDSVSTEASYLRWLKEDHCLERGDNHEIAPYVGRMTRPSLLSGGSAASKDLQDICNSLVTRRKPKKQP</sequence>
<name>A0A8S3ZZU4_9EUPU</name>
<feature type="non-terminal residue" evidence="3">
    <location>
        <position position="392"/>
    </location>
</feature>
<dbReference type="OrthoDB" id="9946729at2759"/>
<protein>
    <submittedName>
        <fullName evidence="3">Uncharacterized protein</fullName>
    </submittedName>
</protein>
<dbReference type="AlphaFoldDB" id="A0A8S3ZZU4"/>